<dbReference type="AlphaFoldDB" id="A0A1F6EG28"/>
<dbReference type="Proteomes" id="UP000177306">
    <property type="component" value="Unassembled WGS sequence"/>
</dbReference>
<reference evidence="2 3" key="1">
    <citation type="journal article" date="2016" name="Nat. Commun.">
        <title>Thousands of microbial genomes shed light on interconnected biogeochemical processes in an aquifer system.</title>
        <authorList>
            <person name="Anantharaman K."/>
            <person name="Brown C.T."/>
            <person name="Hug L.A."/>
            <person name="Sharon I."/>
            <person name="Castelle C.J."/>
            <person name="Probst A.J."/>
            <person name="Thomas B.C."/>
            <person name="Singh A."/>
            <person name="Wilkins M.J."/>
            <person name="Karaoz U."/>
            <person name="Brodie E.L."/>
            <person name="Williams K.H."/>
            <person name="Hubbard S.S."/>
            <person name="Banfield J.F."/>
        </authorList>
    </citation>
    <scope>NUCLEOTIDE SEQUENCE [LARGE SCALE GENOMIC DNA]</scope>
</reference>
<comment type="caution">
    <text evidence="2">The sequence shown here is derived from an EMBL/GenBank/DDBJ whole genome shotgun (WGS) entry which is preliminary data.</text>
</comment>
<protein>
    <recommendedName>
        <fullName evidence="4">Type II secretion system protein GspI C-terminal domain-containing protein</fullName>
    </recommendedName>
</protein>
<keyword evidence="1" id="KW-1133">Transmembrane helix</keyword>
<evidence type="ECO:0008006" key="4">
    <source>
        <dbReference type="Google" id="ProtNLM"/>
    </source>
</evidence>
<evidence type="ECO:0000313" key="3">
    <source>
        <dbReference type="Proteomes" id="UP000177306"/>
    </source>
</evidence>
<dbReference type="InterPro" id="IPR012902">
    <property type="entry name" value="N_methyl_site"/>
</dbReference>
<dbReference type="PROSITE" id="PS00409">
    <property type="entry name" value="PROKAR_NTER_METHYL"/>
    <property type="match status" value="1"/>
</dbReference>
<dbReference type="EMBL" id="MFLY01000038">
    <property type="protein sequence ID" value="OGG72596.1"/>
    <property type="molecule type" value="Genomic_DNA"/>
</dbReference>
<name>A0A1F6EG28_9BACT</name>
<sequence>MNDELRIKKFFPISYKLKAKSFQGGFSLVEVLVAAAVLIIAVTGTLSIISRNVSSAAIAEERVVAYYLAQEAIEFVRSVRDNNVIANPRRPWLDGLDDCVGQACSIDVNDSAAPVNFCPGGECPLLLNPDGVYNRSNGEQTIFSRTVILDEIRDEQEVRIDVTVNWVHGLQDHGFTLSGHIFNWR</sequence>
<proteinExistence type="predicted"/>
<keyword evidence="1" id="KW-0472">Membrane</keyword>
<organism evidence="2 3">
    <name type="scientific">Candidatus Kaiserbacteria bacterium RIFCSPLOWO2_01_FULL_53_17</name>
    <dbReference type="NCBI Taxonomy" id="1798511"/>
    <lineage>
        <taxon>Bacteria</taxon>
        <taxon>Candidatus Kaiseribacteriota</taxon>
    </lineage>
</organism>
<accession>A0A1F6EG28</accession>
<evidence type="ECO:0000313" key="2">
    <source>
        <dbReference type="EMBL" id="OGG72596.1"/>
    </source>
</evidence>
<keyword evidence="1" id="KW-0812">Transmembrane</keyword>
<dbReference type="Pfam" id="PF07963">
    <property type="entry name" value="N_methyl"/>
    <property type="match status" value="1"/>
</dbReference>
<gene>
    <name evidence="2" type="ORF">A3A38_02900</name>
</gene>
<feature type="transmembrane region" description="Helical" evidence="1">
    <location>
        <begin position="26"/>
        <end position="49"/>
    </location>
</feature>
<evidence type="ECO:0000256" key="1">
    <source>
        <dbReference type="SAM" id="Phobius"/>
    </source>
</evidence>